<dbReference type="Proteomes" id="UP000218113">
    <property type="component" value="Unassembled WGS sequence"/>
</dbReference>
<organism evidence="1 2">
    <name type="scientific">SAR324 cluster bacterium</name>
    <dbReference type="NCBI Taxonomy" id="2024889"/>
    <lineage>
        <taxon>Bacteria</taxon>
        <taxon>Deltaproteobacteria</taxon>
        <taxon>SAR324 cluster</taxon>
    </lineage>
</organism>
<sequence length="150" mass="17927">MVLFDSLIGNTDRHQENWGLIFRIDGTCCLTPLFDNGTSLGHERFPEHVKSWNKQRVTTYVRRGCHHLRYIRDEPKNRIKHFDFVKYIAKQQVLKNHMNAKMDSINPELLLDEISGLRDIDCDIRFTSERFEWISRLLNIRVELIKEELK</sequence>
<accession>A0A2A4T7Y2</accession>
<protein>
    <recommendedName>
        <fullName evidence="3">HipA-like C-terminal domain-containing protein</fullName>
    </recommendedName>
</protein>
<name>A0A2A4T7Y2_9DELT</name>
<gene>
    <name evidence="1" type="ORF">COB67_04130</name>
</gene>
<dbReference type="EMBL" id="NVSR01000014">
    <property type="protein sequence ID" value="PCI29451.1"/>
    <property type="molecule type" value="Genomic_DNA"/>
</dbReference>
<proteinExistence type="predicted"/>
<dbReference type="Gene3D" id="1.10.1070.20">
    <property type="match status" value="1"/>
</dbReference>
<comment type="caution">
    <text evidence="1">The sequence shown here is derived from an EMBL/GenBank/DDBJ whole genome shotgun (WGS) entry which is preliminary data.</text>
</comment>
<evidence type="ECO:0000313" key="1">
    <source>
        <dbReference type="EMBL" id="PCI29451.1"/>
    </source>
</evidence>
<evidence type="ECO:0008006" key="3">
    <source>
        <dbReference type="Google" id="ProtNLM"/>
    </source>
</evidence>
<dbReference type="AlphaFoldDB" id="A0A2A4T7Y2"/>
<evidence type="ECO:0000313" key="2">
    <source>
        <dbReference type="Proteomes" id="UP000218113"/>
    </source>
</evidence>
<reference evidence="2" key="1">
    <citation type="submission" date="2017-08" db="EMBL/GenBank/DDBJ databases">
        <title>A dynamic microbial community with high functional redundancy inhabits the cold, oxic subseafloor aquifer.</title>
        <authorList>
            <person name="Tully B.J."/>
            <person name="Wheat C.G."/>
            <person name="Glazer B.T."/>
            <person name="Huber J.A."/>
        </authorList>
    </citation>
    <scope>NUCLEOTIDE SEQUENCE [LARGE SCALE GENOMIC DNA]</scope>
</reference>